<name>A0A844GSY7_9CHRO</name>
<comment type="function">
    <text evidence="1 12">Catalyzes the condensation of (S)-aspartate-beta-semialdehyde [(S)-ASA] and pyruvate to 4-hydroxy-tetrahydrodipicolinate (HTPA).</text>
</comment>
<comment type="subunit">
    <text evidence="12">Homotetramer; dimer of dimers.</text>
</comment>
<evidence type="ECO:0000256" key="2">
    <source>
        <dbReference type="ARBA" id="ARBA00005120"/>
    </source>
</evidence>
<dbReference type="GO" id="GO:0019877">
    <property type="term" value="P:diaminopimelate biosynthetic process"/>
    <property type="evidence" value="ECO:0007669"/>
    <property type="project" value="UniProtKB-UniRule"/>
</dbReference>
<dbReference type="PROSITE" id="PS00666">
    <property type="entry name" value="DHDPS_2"/>
    <property type="match status" value="1"/>
</dbReference>
<evidence type="ECO:0000256" key="1">
    <source>
        <dbReference type="ARBA" id="ARBA00003294"/>
    </source>
</evidence>
<dbReference type="NCBIfam" id="TIGR00674">
    <property type="entry name" value="dapA"/>
    <property type="match status" value="1"/>
</dbReference>
<comment type="pathway">
    <text evidence="2 12">Amino-acid biosynthesis; L-lysine biosynthesis via DAP pathway; (S)-tetrahydrodipicolinate from L-aspartate: step 3/4.</text>
</comment>
<dbReference type="CDD" id="cd00950">
    <property type="entry name" value="DHDPS"/>
    <property type="match status" value="1"/>
</dbReference>
<dbReference type="PROSITE" id="PS00665">
    <property type="entry name" value="DHDPS_1"/>
    <property type="match status" value="1"/>
</dbReference>
<evidence type="ECO:0000256" key="9">
    <source>
        <dbReference type="ARBA" id="ARBA00023239"/>
    </source>
</evidence>
<keyword evidence="8 12" id="KW-0457">Lysine biosynthesis</keyword>
<feature type="binding site" evidence="12 15">
    <location>
        <position position="49"/>
    </location>
    <ligand>
        <name>pyruvate</name>
        <dbReference type="ChEBI" id="CHEBI:15361"/>
    </ligand>
</feature>
<dbReference type="AlphaFoldDB" id="A0A844GSY7"/>
<protein>
    <recommendedName>
        <fullName evidence="4 12">4-hydroxy-tetrahydrodipicolinate synthase</fullName>
        <shortName evidence="12">HTPA synthase</shortName>
        <ecNumber evidence="4 12">4.3.3.7</ecNumber>
    </recommendedName>
</protein>
<evidence type="ECO:0000256" key="3">
    <source>
        <dbReference type="ARBA" id="ARBA00007592"/>
    </source>
</evidence>
<evidence type="ECO:0000313" key="18">
    <source>
        <dbReference type="Proteomes" id="UP000437131"/>
    </source>
</evidence>
<feature type="binding site" evidence="12 15">
    <location>
        <position position="209"/>
    </location>
    <ligand>
        <name>pyruvate</name>
        <dbReference type="ChEBI" id="CHEBI:15361"/>
    </ligand>
</feature>
<evidence type="ECO:0000256" key="12">
    <source>
        <dbReference type="HAMAP-Rule" id="MF_00418"/>
    </source>
</evidence>
<dbReference type="Pfam" id="PF00701">
    <property type="entry name" value="DHDPS"/>
    <property type="match status" value="1"/>
</dbReference>
<dbReference type="Proteomes" id="UP000437131">
    <property type="component" value="Unassembled WGS sequence"/>
</dbReference>
<feature type="active site" description="Proton donor/acceptor" evidence="12 14">
    <location>
        <position position="138"/>
    </location>
</feature>
<evidence type="ECO:0000256" key="13">
    <source>
        <dbReference type="PIRNR" id="PIRNR001365"/>
    </source>
</evidence>
<keyword evidence="16" id="KW-1133">Transmembrane helix</keyword>
<dbReference type="UniPathway" id="UPA00034">
    <property type="reaction ID" value="UER00017"/>
</dbReference>
<dbReference type="EC" id="4.3.3.7" evidence="4 12"/>
<dbReference type="PANTHER" id="PTHR12128:SF66">
    <property type="entry name" value="4-HYDROXY-2-OXOGLUTARATE ALDOLASE, MITOCHONDRIAL"/>
    <property type="match status" value="1"/>
</dbReference>
<keyword evidence="9 12" id="KW-0456">Lyase</keyword>
<dbReference type="PANTHER" id="PTHR12128">
    <property type="entry name" value="DIHYDRODIPICOLINATE SYNTHASE"/>
    <property type="match status" value="1"/>
</dbReference>
<dbReference type="InterPro" id="IPR013785">
    <property type="entry name" value="Aldolase_TIM"/>
</dbReference>
<dbReference type="InterPro" id="IPR005263">
    <property type="entry name" value="DapA"/>
</dbReference>
<dbReference type="GO" id="GO:0008840">
    <property type="term" value="F:4-hydroxy-tetrahydrodipicolinate synthase activity"/>
    <property type="evidence" value="ECO:0007669"/>
    <property type="project" value="UniProtKB-UniRule"/>
</dbReference>
<keyword evidence="16" id="KW-0812">Transmembrane</keyword>
<keyword evidence="5 12" id="KW-0963">Cytoplasm</keyword>
<feature type="active site" description="Schiff-base intermediate with substrate" evidence="12 14">
    <location>
        <position position="167"/>
    </location>
</feature>
<evidence type="ECO:0000256" key="7">
    <source>
        <dbReference type="ARBA" id="ARBA00022915"/>
    </source>
</evidence>
<evidence type="ECO:0000256" key="16">
    <source>
        <dbReference type="SAM" id="Phobius"/>
    </source>
</evidence>
<feature type="site" description="Part of a proton relay during catalysis" evidence="12">
    <location>
        <position position="48"/>
    </location>
</feature>
<feature type="transmembrane region" description="Helical" evidence="16">
    <location>
        <begin position="195"/>
        <end position="216"/>
    </location>
</feature>
<dbReference type="GO" id="GO:0005829">
    <property type="term" value="C:cytosol"/>
    <property type="evidence" value="ECO:0007669"/>
    <property type="project" value="TreeGrafter"/>
</dbReference>
<evidence type="ECO:0000256" key="5">
    <source>
        <dbReference type="ARBA" id="ARBA00022490"/>
    </source>
</evidence>
<evidence type="ECO:0000256" key="15">
    <source>
        <dbReference type="PIRSR" id="PIRSR001365-2"/>
    </source>
</evidence>
<dbReference type="InterPro" id="IPR002220">
    <property type="entry name" value="DapA-like"/>
</dbReference>
<gene>
    <name evidence="12 17" type="primary">dapA</name>
    <name evidence="17" type="ORF">GGC33_04455</name>
</gene>
<reference evidence="17 18" key="1">
    <citation type="submission" date="2019-11" db="EMBL/GenBank/DDBJ databases">
        <title>Isolation of a new High Light Tolerant Cyanobacteria.</title>
        <authorList>
            <person name="Dobson Z."/>
            <person name="Vaughn N."/>
            <person name="Vaughn M."/>
            <person name="Fromme P."/>
            <person name="Mazor Y."/>
        </authorList>
    </citation>
    <scope>NUCLEOTIDE SEQUENCE [LARGE SCALE GENOMIC DNA]</scope>
    <source>
        <strain evidence="17 18">0216</strain>
    </source>
</reference>
<comment type="catalytic activity">
    <reaction evidence="11 12">
        <text>L-aspartate 4-semialdehyde + pyruvate = (2S,4S)-4-hydroxy-2,3,4,5-tetrahydrodipicolinate + H2O + H(+)</text>
        <dbReference type="Rhea" id="RHEA:34171"/>
        <dbReference type="ChEBI" id="CHEBI:15361"/>
        <dbReference type="ChEBI" id="CHEBI:15377"/>
        <dbReference type="ChEBI" id="CHEBI:15378"/>
        <dbReference type="ChEBI" id="CHEBI:67139"/>
        <dbReference type="ChEBI" id="CHEBI:537519"/>
        <dbReference type="EC" id="4.3.3.7"/>
    </reaction>
</comment>
<dbReference type="RefSeq" id="WP_155083034.1">
    <property type="nucleotide sequence ID" value="NZ_WMIA01000003.1"/>
</dbReference>
<keyword evidence="7 12" id="KW-0220">Diaminopimelate biosynthesis</keyword>
<dbReference type="SMART" id="SM01130">
    <property type="entry name" value="DHDPS"/>
    <property type="match status" value="1"/>
</dbReference>
<comment type="caution">
    <text evidence="12">Was originally thought to be a dihydrodipicolinate synthase (DHDPS), catalyzing the condensation of (S)-aspartate-beta-semialdehyde [(S)-ASA] and pyruvate to dihydrodipicolinate (DHDP). However, it was shown in E.coli that the product of the enzymatic reaction is not dihydrodipicolinate but in fact (4S)-4-hydroxy-2,3,4,5-tetrahydro-(2S)-dipicolinic acid (HTPA), and that the consecutive dehydration reaction leading to DHDP is not spontaneous but catalyzed by DapB.</text>
</comment>
<dbReference type="InterPro" id="IPR020625">
    <property type="entry name" value="Schiff_base-form_aldolases_AS"/>
</dbReference>
<comment type="similarity">
    <text evidence="3 12 13">Belongs to the DapA family.</text>
</comment>
<keyword evidence="10 12" id="KW-0704">Schiff base</keyword>
<dbReference type="HAMAP" id="MF_00418">
    <property type="entry name" value="DapA"/>
    <property type="match status" value="1"/>
</dbReference>
<comment type="subcellular location">
    <subcellularLocation>
        <location evidence="12">Cytoplasm</location>
    </subcellularLocation>
</comment>
<dbReference type="PRINTS" id="PR00146">
    <property type="entry name" value="DHPICSNTHASE"/>
</dbReference>
<accession>A0A844GSY7</accession>
<keyword evidence="6 12" id="KW-0028">Amino-acid biosynthesis</keyword>
<evidence type="ECO:0000256" key="6">
    <source>
        <dbReference type="ARBA" id="ARBA00022605"/>
    </source>
</evidence>
<evidence type="ECO:0000256" key="10">
    <source>
        <dbReference type="ARBA" id="ARBA00023270"/>
    </source>
</evidence>
<dbReference type="SUPFAM" id="SSF51569">
    <property type="entry name" value="Aldolase"/>
    <property type="match status" value="1"/>
</dbReference>
<evidence type="ECO:0000313" key="17">
    <source>
        <dbReference type="EMBL" id="MTF38171.1"/>
    </source>
</evidence>
<evidence type="ECO:0000256" key="14">
    <source>
        <dbReference type="PIRSR" id="PIRSR001365-1"/>
    </source>
</evidence>
<dbReference type="PIRSF" id="PIRSF001365">
    <property type="entry name" value="DHDPS"/>
    <property type="match status" value="1"/>
</dbReference>
<keyword evidence="16" id="KW-0472">Membrane</keyword>
<evidence type="ECO:0000256" key="11">
    <source>
        <dbReference type="ARBA" id="ARBA00047836"/>
    </source>
</evidence>
<proteinExistence type="inferred from homology"/>
<sequence length="304" mass="33281">MSNYIFGRVLTAMVTPFNGDGSVNYGVAEKLADHLVNNGSDGLVICGTTGESPALESDEKYQLLKVVKNAVGDRAKIVMGTGSNSTQKAITETKKASQIGIDGSLQVVPYYNKPPQEGLYQHFGAIARSCPDVPIMLYNIPGRTGKNLEAETTAQLAQDFDNIVAVKEASADLDQTAKINRIAPPNFLIYSGEDFLTLPMMTVGCVGVVSVASHLVGKQMQMMIQSYEKGDNFQAQKIQKQLYPLFKVLFCNTNPIPVKYALQLQGWDIGGFRLPLCNLPPHQQKEVEEVLNNLELIEKSQDSY</sequence>
<dbReference type="InterPro" id="IPR020624">
    <property type="entry name" value="Schiff_base-form_aldolases_CS"/>
</dbReference>
<evidence type="ECO:0000256" key="4">
    <source>
        <dbReference type="ARBA" id="ARBA00012086"/>
    </source>
</evidence>
<dbReference type="GO" id="GO:0009089">
    <property type="term" value="P:lysine biosynthetic process via diaminopimelate"/>
    <property type="evidence" value="ECO:0007669"/>
    <property type="project" value="UniProtKB-UniRule"/>
</dbReference>
<organism evidence="17 18">
    <name type="scientific">Cyanobacterium aponinum 0216</name>
    <dbReference type="NCBI Taxonomy" id="2676140"/>
    <lineage>
        <taxon>Bacteria</taxon>
        <taxon>Bacillati</taxon>
        <taxon>Cyanobacteriota</taxon>
        <taxon>Cyanophyceae</taxon>
        <taxon>Oscillatoriophycideae</taxon>
        <taxon>Chroococcales</taxon>
        <taxon>Geminocystaceae</taxon>
        <taxon>Cyanobacterium</taxon>
    </lineage>
</organism>
<dbReference type="EMBL" id="WMIA01000003">
    <property type="protein sequence ID" value="MTF38171.1"/>
    <property type="molecule type" value="Genomic_DNA"/>
</dbReference>
<evidence type="ECO:0000256" key="8">
    <source>
        <dbReference type="ARBA" id="ARBA00023154"/>
    </source>
</evidence>
<comment type="caution">
    <text evidence="17">The sequence shown here is derived from an EMBL/GenBank/DDBJ whole genome shotgun (WGS) entry which is preliminary data.</text>
</comment>
<feature type="site" description="Part of a proton relay during catalysis" evidence="12">
    <location>
        <position position="111"/>
    </location>
</feature>
<dbReference type="Gene3D" id="3.20.20.70">
    <property type="entry name" value="Aldolase class I"/>
    <property type="match status" value="1"/>
</dbReference>